<dbReference type="Pfam" id="PF13535">
    <property type="entry name" value="ATP-grasp_4"/>
    <property type="match status" value="1"/>
</dbReference>
<dbReference type="Proteomes" id="UP000254771">
    <property type="component" value="Unassembled WGS sequence"/>
</dbReference>
<name>A0A370DFP2_9GAMM</name>
<gene>
    <name evidence="6" type="ORF">DIZ78_15365</name>
</gene>
<keyword evidence="1" id="KW-0436">Ligase</keyword>
<accession>A0A370DFP2</accession>
<evidence type="ECO:0000256" key="2">
    <source>
        <dbReference type="ARBA" id="ARBA00022741"/>
    </source>
</evidence>
<dbReference type="PANTHER" id="PTHR43585:SF2">
    <property type="entry name" value="ATP-GRASP ENZYME FSQD"/>
    <property type="match status" value="1"/>
</dbReference>
<sequence length="420" mass="46078">MNPEQLLLVLGAGRYQLRLIKQAEKRGIRTVISDYLTDSPGRAFCSYQTMTDMMDIDANIALGREYGVAGVITSGTDQALNTMAATADALQLPCYLTPQAANICTNKQAMTQAMEQAGLPRPRSLIVSREKPIQAKAMHLHYPVVIKPTDAQGQRGTSVIETPDRFSRAIEAALDASRSGNAIIEEFIVGPEITVCAWLHNGDATILMVTDRVTYNAPPAVGVCFQHVFPSRHAAQLTGEIRSLMIDLGAAYGVSHGPLYVQMIVGHEQLYFVEGSCRVGGGHEDSLIPLVTGINITELLIDLALTGRAAPLDYSFDPQKVKCHALVNFILAQPGSITAQSLPNPDTTEGLVENGYYYRKGYEQRTIVNALGRIGYFICTAPDREMLMQRARTLYDNHHVNNDTGKEMVFWPDDPHMIGR</sequence>
<dbReference type="Gene3D" id="3.40.50.20">
    <property type="match status" value="1"/>
</dbReference>
<dbReference type="PROSITE" id="PS50975">
    <property type="entry name" value="ATP_GRASP"/>
    <property type="match status" value="1"/>
</dbReference>
<keyword evidence="2 4" id="KW-0547">Nucleotide-binding</keyword>
<evidence type="ECO:0000256" key="3">
    <source>
        <dbReference type="ARBA" id="ARBA00022840"/>
    </source>
</evidence>
<reference evidence="6 7" key="1">
    <citation type="journal article" date="2018" name="ISME J.">
        <title>Endosymbiont genomes yield clues of tubeworm success.</title>
        <authorList>
            <person name="Li Y."/>
            <person name="Liles M.R."/>
            <person name="Halanych K.M."/>
        </authorList>
    </citation>
    <scope>NUCLEOTIDE SEQUENCE [LARGE SCALE GENOMIC DNA]</scope>
    <source>
        <strain evidence="6">A1462</strain>
    </source>
</reference>
<keyword evidence="7" id="KW-1185">Reference proteome</keyword>
<keyword evidence="3 4" id="KW-0067">ATP-binding</keyword>
<dbReference type="Gene3D" id="3.30.470.20">
    <property type="entry name" value="ATP-grasp fold, B domain"/>
    <property type="match status" value="1"/>
</dbReference>
<comment type="caution">
    <text evidence="6">The sequence shown here is derived from an EMBL/GenBank/DDBJ whole genome shotgun (WGS) entry which is preliminary data.</text>
</comment>
<dbReference type="SUPFAM" id="SSF56059">
    <property type="entry name" value="Glutathione synthetase ATP-binding domain-like"/>
    <property type="match status" value="1"/>
</dbReference>
<dbReference type="EMBL" id="QFXE01000020">
    <property type="protein sequence ID" value="RDH83370.1"/>
    <property type="molecule type" value="Genomic_DNA"/>
</dbReference>
<organism evidence="6 7">
    <name type="scientific">endosymbiont of Escarpia spicata</name>
    <dbReference type="NCBI Taxonomy" id="2200908"/>
    <lineage>
        <taxon>Bacteria</taxon>
        <taxon>Pseudomonadati</taxon>
        <taxon>Pseudomonadota</taxon>
        <taxon>Gammaproteobacteria</taxon>
        <taxon>sulfur-oxidizing symbionts</taxon>
    </lineage>
</organism>
<dbReference type="AlphaFoldDB" id="A0A370DFP2"/>
<dbReference type="GO" id="GO:0005524">
    <property type="term" value="F:ATP binding"/>
    <property type="evidence" value="ECO:0007669"/>
    <property type="project" value="UniProtKB-UniRule"/>
</dbReference>
<dbReference type="PANTHER" id="PTHR43585">
    <property type="entry name" value="FUMIPYRROLE BIOSYNTHESIS PROTEIN C"/>
    <property type="match status" value="1"/>
</dbReference>
<proteinExistence type="predicted"/>
<evidence type="ECO:0000313" key="6">
    <source>
        <dbReference type="EMBL" id="RDH83370.1"/>
    </source>
</evidence>
<evidence type="ECO:0000256" key="4">
    <source>
        <dbReference type="PROSITE-ProRule" id="PRU00409"/>
    </source>
</evidence>
<dbReference type="InterPro" id="IPR052032">
    <property type="entry name" value="ATP-dep_AA_Ligase"/>
</dbReference>
<evidence type="ECO:0000259" key="5">
    <source>
        <dbReference type="PROSITE" id="PS50975"/>
    </source>
</evidence>
<protein>
    <recommendedName>
        <fullName evidence="5">ATP-grasp domain-containing protein</fullName>
    </recommendedName>
</protein>
<feature type="domain" description="ATP-grasp" evidence="5">
    <location>
        <begin position="111"/>
        <end position="305"/>
    </location>
</feature>
<dbReference type="InterPro" id="IPR013815">
    <property type="entry name" value="ATP_grasp_subdomain_1"/>
</dbReference>
<dbReference type="GO" id="GO:0046872">
    <property type="term" value="F:metal ion binding"/>
    <property type="evidence" value="ECO:0007669"/>
    <property type="project" value="InterPro"/>
</dbReference>
<dbReference type="Gene3D" id="3.30.1490.20">
    <property type="entry name" value="ATP-grasp fold, A domain"/>
    <property type="match status" value="1"/>
</dbReference>
<dbReference type="GO" id="GO:0016874">
    <property type="term" value="F:ligase activity"/>
    <property type="evidence" value="ECO:0007669"/>
    <property type="project" value="UniProtKB-KW"/>
</dbReference>
<evidence type="ECO:0000313" key="7">
    <source>
        <dbReference type="Proteomes" id="UP000254771"/>
    </source>
</evidence>
<dbReference type="InterPro" id="IPR011761">
    <property type="entry name" value="ATP-grasp"/>
</dbReference>
<evidence type="ECO:0000256" key="1">
    <source>
        <dbReference type="ARBA" id="ARBA00022598"/>
    </source>
</evidence>